<dbReference type="PANTHER" id="PTHR18895">
    <property type="entry name" value="HEMK METHYLTRANSFERASE"/>
    <property type="match status" value="1"/>
</dbReference>
<dbReference type="InterPro" id="IPR002052">
    <property type="entry name" value="DNA_methylase_N6_adenine_CS"/>
</dbReference>
<keyword evidence="1" id="KW-0808">Transferase</keyword>
<dbReference type="Gene3D" id="3.40.50.150">
    <property type="entry name" value="Vaccinia Virus protein VP39"/>
    <property type="match status" value="1"/>
</dbReference>
<dbReference type="SUPFAM" id="SSF53335">
    <property type="entry name" value="S-adenosyl-L-methionine-dependent methyltransferases"/>
    <property type="match status" value="1"/>
</dbReference>
<dbReference type="InterPro" id="IPR029063">
    <property type="entry name" value="SAM-dependent_MTases_sf"/>
</dbReference>
<protein>
    <submittedName>
        <fullName evidence="1">Methyltransferase</fullName>
    </submittedName>
</protein>
<dbReference type="RefSeq" id="WP_045547866.1">
    <property type="nucleotide sequence ID" value="NZ_JZDQ02000025.1"/>
</dbReference>
<evidence type="ECO:0000313" key="2">
    <source>
        <dbReference type="Proteomes" id="UP000033772"/>
    </source>
</evidence>
<dbReference type="GO" id="GO:0008170">
    <property type="term" value="F:N-methyltransferase activity"/>
    <property type="evidence" value="ECO:0007669"/>
    <property type="project" value="UniProtKB-ARBA"/>
</dbReference>
<name>A0A1J4N1D9_9ACTN</name>
<dbReference type="GO" id="GO:0003676">
    <property type="term" value="F:nucleic acid binding"/>
    <property type="evidence" value="ECO:0007669"/>
    <property type="project" value="InterPro"/>
</dbReference>
<evidence type="ECO:0000313" key="1">
    <source>
        <dbReference type="EMBL" id="OIJ25390.1"/>
    </source>
</evidence>
<dbReference type="InterPro" id="IPR050320">
    <property type="entry name" value="N5-glutamine_MTase"/>
</dbReference>
<sequence>MIRFGQLDIDFDDRVLTPRTWTVRQSEWAAELSAELPDGPMLELCSGAGQIGLLAAALTGRRLVCVDADPVACAFTRANAERAGVSHLVEVRHGSMEHALDPDERFVLVIADPPWVPSAEVGRYPEDPLLAIDGGADGMRVAEMCVTTTARHLSPGGSAVLQLGTPAQADRVLELVEGGDLSVEEVRDSPGEGVLVHLARAAVPSMTRPAAGYRELEGKVG</sequence>
<dbReference type="Proteomes" id="UP000033772">
    <property type="component" value="Unassembled WGS sequence"/>
</dbReference>
<dbReference type="PANTHER" id="PTHR18895:SF74">
    <property type="entry name" value="MTRF1L RELEASE FACTOR GLUTAMINE METHYLTRANSFERASE"/>
    <property type="match status" value="1"/>
</dbReference>
<comment type="caution">
    <text evidence="1">The sequence shown here is derived from an EMBL/GenBank/DDBJ whole genome shotgun (WGS) entry which is preliminary data.</text>
</comment>
<dbReference type="Pfam" id="PF03602">
    <property type="entry name" value="Cons_hypoth95"/>
    <property type="match status" value="1"/>
</dbReference>
<keyword evidence="1" id="KW-0489">Methyltransferase</keyword>
<organism evidence="1 2">
    <name type="scientific">Nocardioides luteus</name>
    <dbReference type="NCBI Taxonomy" id="1844"/>
    <lineage>
        <taxon>Bacteria</taxon>
        <taxon>Bacillati</taxon>
        <taxon>Actinomycetota</taxon>
        <taxon>Actinomycetes</taxon>
        <taxon>Propionibacteriales</taxon>
        <taxon>Nocardioidaceae</taxon>
        <taxon>Nocardioides</taxon>
    </lineage>
</organism>
<dbReference type="CDD" id="cd02440">
    <property type="entry name" value="AdoMet_MTases"/>
    <property type="match status" value="1"/>
</dbReference>
<keyword evidence="2" id="KW-1185">Reference proteome</keyword>
<dbReference type="OrthoDB" id="4966694at2"/>
<dbReference type="PROSITE" id="PS00092">
    <property type="entry name" value="N6_MTASE"/>
    <property type="match status" value="1"/>
</dbReference>
<proteinExistence type="predicted"/>
<dbReference type="GO" id="GO:0032259">
    <property type="term" value="P:methylation"/>
    <property type="evidence" value="ECO:0007669"/>
    <property type="project" value="UniProtKB-KW"/>
</dbReference>
<gene>
    <name evidence="1" type="ORF">UG56_017445</name>
</gene>
<dbReference type="AlphaFoldDB" id="A0A1J4N1D9"/>
<dbReference type="EMBL" id="JZDQ02000025">
    <property type="protein sequence ID" value="OIJ25390.1"/>
    <property type="molecule type" value="Genomic_DNA"/>
</dbReference>
<accession>A0A1J4N1D9</accession>
<dbReference type="GO" id="GO:0008757">
    <property type="term" value="F:S-adenosylmethionine-dependent methyltransferase activity"/>
    <property type="evidence" value="ECO:0007669"/>
    <property type="project" value="UniProtKB-ARBA"/>
</dbReference>
<dbReference type="STRING" id="1844.UG56_017445"/>
<reference evidence="1" key="1">
    <citation type="submission" date="2016-10" db="EMBL/GenBank/DDBJ databases">
        <title>Draft Genome Sequence of Nocardioides luteus Strain BAFB, an Alkane-Degrading Bacterium Isolated from JP-7 Polluted Soil.</title>
        <authorList>
            <person name="Brown L."/>
            <person name="Ruiz O.N."/>
            <person name="Gunasekera T."/>
        </authorList>
    </citation>
    <scope>NUCLEOTIDE SEQUENCE [LARGE SCALE GENOMIC DNA]</scope>
    <source>
        <strain evidence="1">BAFB</strain>
    </source>
</reference>